<dbReference type="RefSeq" id="WP_203662041.1">
    <property type="nucleotide sequence ID" value="NZ_BAAAZM010000001.1"/>
</dbReference>
<evidence type="ECO:0000256" key="1">
    <source>
        <dbReference type="ARBA" id="ARBA00022729"/>
    </source>
</evidence>
<keyword evidence="1" id="KW-0732">Signal</keyword>
<dbReference type="Gene3D" id="2.60.40.4070">
    <property type="match status" value="1"/>
</dbReference>
<organism evidence="3 4">
    <name type="scientific">Actinocatenispora rupis</name>
    <dbReference type="NCBI Taxonomy" id="519421"/>
    <lineage>
        <taxon>Bacteria</taxon>
        <taxon>Bacillati</taxon>
        <taxon>Actinomycetota</taxon>
        <taxon>Actinomycetes</taxon>
        <taxon>Micromonosporales</taxon>
        <taxon>Micromonosporaceae</taxon>
        <taxon>Actinocatenispora</taxon>
    </lineage>
</organism>
<reference evidence="3" key="1">
    <citation type="submission" date="2021-01" db="EMBL/GenBank/DDBJ databases">
        <title>Whole genome shotgun sequence of Actinocatenispora rupis NBRC 107355.</title>
        <authorList>
            <person name="Komaki H."/>
            <person name="Tamura T."/>
        </authorList>
    </citation>
    <scope>NUCLEOTIDE SEQUENCE</scope>
    <source>
        <strain evidence="3">NBRC 107355</strain>
    </source>
</reference>
<feature type="region of interest" description="Disordered" evidence="2">
    <location>
        <begin position="641"/>
        <end position="663"/>
    </location>
</feature>
<dbReference type="AlphaFoldDB" id="A0A8J3J1X4"/>
<dbReference type="SUPFAM" id="SSF69318">
    <property type="entry name" value="Integrin alpha N-terminal domain"/>
    <property type="match status" value="1"/>
</dbReference>
<dbReference type="Gene3D" id="2.130.10.130">
    <property type="entry name" value="Integrin alpha, N-terminal"/>
    <property type="match status" value="2"/>
</dbReference>
<evidence type="ECO:0000256" key="2">
    <source>
        <dbReference type="SAM" id="MobiDB-lite"/>
    </source>
</evidence>
<comment type="caution">
    <text evidence="3">The sequence shown here is derived from an EMBL/GenBank/DDBJ whole genome shotgun (WGS) entry which is preliminary data.</text>
</comment>
<gene>
    <name evidence="3" type="ORF">Aru02nite_51350</name>
</gene>
<dbReference type="PANTHER" id="PTHR46580:SF4">
    <property type="entry name" value="ATP_GTP-BINDING PROTEIN"/>
    <property type="match status" value="1"/>
</dbReference>
<protein>
    <recommendedName>
        <fullName evidence="5">Repeat domain-containing protein</fullName>
    </recommendedName>
</protein>
<dbReference type="InterPro" id="IPR013517">
    <property type="entry name" value="FG-GAP"/>
</dbReference>
<dbReference type="PANTHER" id="PTHR46580">
    <property type="entry name" value="SENSOR KINASE-RELATED"/>
    <property type="match status" value="1"/>
</dbReference>
<proteinExistence type="predicted"/>
<evidence type="ECO:0000313" key="3">
    <source>
        <dbReference type="EMBL" id="GID14246.1"/>
    </source>
</evidence>
<keyword evidence="4" id="KW-1185">Reference proteome</keyword>
<evidence type="ECO:0008006" key="5">
    <source>
        <dbReference type="Google" id="ProtNLM"/>
    </source>
</evidence>
<dbReference type="InterPro" id="IPR028994">
    <property type="entry name" value="Integrin_alpha_N"/>
</dbReference>
<feature type="compositionally biased region" description="Polar residues" evidence="2">
    <location>
        <begin position="654"/>
        <end position="663"/>
    </location>
</feature>
<sequence>MLALGATGLATPPAYAEAGGTEVATYQPEPAPESAQDVVLMAGTTGFVHRRQGHDDPQWTEYGTGASHDLPWLAGVADTAVHPGGGDAIAVQTTTSVTTRTPDGETVGTYAIPSGYEIFGVGADGTRAVLAPSAYSSTPTDVRLIDLTAGGSTVPVTGLPDGAGLLNFGLAVDGGRRASIAFQVPGQPVSHALLDMATGAATVVRNLHGGALLTLLTADRYVWLRLVSGREQLAMVPVPDILDGTADAATAPVVPAPDNITWDSAIAGDHMLAGQSVPDRNEYRLDDVPYGGSAATTLLPYITGTPVQASDGGVVVVGGADKAHTAVHRYRADDSGRLVEATVLDLPPVAPANAGISLAHGYLRHVESFPRLGGGRQYRMFDHEVTPGESDWHKAGAGQLMPAGTVTCQDGVACVRFLGDSVYGSVHLVDAAGKTRVQGFPGGAGYTLPAGGGRLVDASRHFTLASAAGRLHLVQFAYPERKVDVPDTGAALWYETWWQAPTTAAAGTVTATDLTDQPLRVVRTISVGTCRPTELQVAQHWLYWSCGASGPAGVYDLTTGRKTSVPAGRALLGDGFLVRHTGGQLVLTDLHAGADPATRVLAELPAGPVTDDRGIAWTVDRYGSDVAYVDADDVTHVLASGVAPSDPSGHVESGNDSVSPRTAGSTWNAGVVLHRPVDAWRLTVTRAATGATVYTGTGGVVRENVGVSWNGRLADGSLAPTGAYRWRLSATVDGRTVPVSGAAGTLDVSCGARPYRGYACSAAATALTVRTDGTHYGEATWWYGTTGTLHAGAVTETWKLGSGSTQVSALVPFGDINDDGYGDLLARTGDGVLYAYLGTGEGGFRSAKKVRLGGGYNAYSALLSVGDVDRDGYDDLVERDSSGTVWFKGGTGKTALKARVQIATGWNTYTRLAAVGDVNGDGRGDLIAVDHNNVVWRYYGAAGGTFPHRTKIATGWNSYNRIVGVGDLNGDGRNDLIARDSAGTIWRYDGTSAATFPHRVKIATGWNRYAGLY</sequence>
<dbReference type="Proteomes" id="UP000612808">
    <property type="component" value="Unassembled WGS sequence"/>
</dbReference>
<dbReference type="Pfam" id="PF13517">
    <property type="entry name" value="FG-GAP_3"/>
    <property type="match status" value="2"/>
</dbReference>
<dbReference type="EMBL" id="BOMB01000030">
    <property type="protein sequence ID" value="GID14246.1"/>
    <property type="molecule type" value="Genomic_DNA"/>
</dbReference>
<evidence type="ECO:0000313" key="4">
    <source>
        <dbReference type="Proteomes" id="UP000612808"/>
    </source>
</evidence>
<name>A0A8J3J1X4_9ACTN</name>
<accession>A0A8J3J1X4</accession>